<keyword evidence="3" id="KW-0282">Flagellum</keyword>
<evidence type="ECO:0000313" key="4">
    <source>
        <dbReference type="Proteomes" id="UP001589896"/>
    </source>
</evidence>
<sequence>MPLATSDAFEQRVEAAVRASVQAMLGPEGRQVRVRLARRVVLDGVDANATLAVAPLAGRLPRPQLPVTVRVQSRGQPERLVTAWVELTERRVAPVYAQAQVAGTPVGPAGLELRDVDLACCAGLPLATAQPPQGAVLARAVRAGEPAMAGDFRPAPAVARGDAVTVDAGHGVVRLSIDGQALEAGNPGDRISVRTTVSAHPLQARVIARGKVTLDD</sequence>
<dbReference type="Pfam" id="PF13144">
    <property type="entry name" value="ChapFlgA"/>
    <property type="match status" value="1"/>
</dbReference>
<dbReference type="PANTHER" id="PTHR36307:SF1">
    <property type="entry name" value="FLAGELLA BASAL BODY P-RING FORMATION PROTEIN FLGA"/>
    <property type="match status" value="1"/>
</dbReference>
<keyword evidence="3" id="KW-0969">Cilium</keyword>
<dbReference type="PANTHER" id="PTHR36307">
    <property type="entry name" value="FLAGELLA BASAL BODY P-RING FORMATION PROTEIN FLGA"/>
    <property type="match status" value="1"/>
</dbReference>
<dbReference type="InterPro" id="IPR017585">
    <property type="entry name" value="SAF_FlgA"/>
</dbReference>
<dbReference type="Proteomes" id="UP001589896">
    <property type="component" value="Unassembled WGS sequence"/>
</dbReference>
<comment type="similarity">
    <text evidence="1">Belongs to the FlgA family.</text>
</comment>
<evidence type="ECO:0000313" key="3">
    <source>
        <dbReference type="EMBL" id="MFC0677978.1"/>
    </source>
</evidence>
<organism evidence="3 4">
    <name type="scientific">Lysobacter korlensis</name>
    <dbReference type="NCBI Taxonomy" id="553636"/>
    <lineage>
        <taxon>Bacteria</taxon>
        <taxon>Pseudomonadati</taxon>
        <taxon>Pseudomonadota</taxon>
        <taxon>Gammaproteobacteria</taxon>
        <taxon>Lysobacterales</taxon>
        <taxon>Lysobacteraceae</taxon>
        <taxon>Lysobacter</taxon>
    </lineage>
</organism>
<keyword evidence="1" id="KW-1005">Bacterial flagellum biogenesis</keyword>
<proteinExistence type="inferred from homology"/>
<evidence type="ECO:0000256" key="1">
    <source>
        <dbReference type="RuleBase" id="RU362063"/>
    </source>
</evidence>
<dbReference type="NCBIfam" id="TIGR03170">
    <property type="entry name" value="flgA_cterm"/>
    <property type="match status" value="1"/>
</dbReference>
<feature type="domain" description="Flagella basal body P-ring formation protein FlgA SAF" evidence="2">
    <location>
        <begin position="103"/>
        <end position="213"/>
    </location>
</feature>
<gene>
    <name evidence="3" type="primary">flgA</name>
    <name evidence="3" type="ORF">ACFFGH_09005</name>
</gene>
<accession>A0ABV6RPY1</accession>
<dbReference type="RefSeq" id="WP_386667181.1">
    <property type="nucleotide sequence ID" value="NZ_JBHLTG010000001.1"/>
</dbReference>
<evidence type="ECO:0000259" key="2">
    <source>
        <dbReference type="Pfam" id="PF13144"/>
    </source>
</evidence>
<dbReference type="Gene3D" id="2.30.30.760">
    <property type="match status" value="1"/>
</dbReference>
<dbReference type="InterPro" id="IPR039246">
    <property type="entry name" value="Flagellar_FlgA"/>
</dbReference>
<keyword evidence="4" id="KW-1185">Reference proteome</keyword>
<name>A0ABV6RPY1_9GAMM</name>
<keyword evidence="1" id="KW-0574">Periplasm</keyword>
<comment type="caution">
    <text evidence="3">The sequence shown here is derived from an EMBL/GenBank/DDBJ whole genome shotgun (WGS) entry which is preliminary data.</text>
</comment>
<reference evidence="3 4" key="1">
    <citation type="submission" date="2024-09" db="EMBL/GenBank/DDBJ databases">
        <authorList>
            <person name="Sun Q."/>
            <person name="Mori K."/>
        </authorList>
    </citation>
    <scope>NUCLEOTIDE SEQUENCE [LARGE SCALE GENOMIC DNA]</scope>
    <source>
        <strain evidence="3 4">KCTC 23076</strain>
    </source>
</reference>
<keyword evidence="3" id="KW-0966">Cell projection</keyword>
<comment type="subcellular location">
    <subcellularLocation>
        <location evidence="1">Periplasm</location>
    </subcellularLocation>
</comment>
<comment type="function">
    <text evidence="1">Involved in the assembly process of the P-ring formation. It may associate with FlgF on the rod constituting a structure essential for the P-ring assembly or may act as a modulator protein for the P-ring assembly.</text>
</comment>
<dbReference type="EMBL" id="JBHLTG010000001">
    <property type="protein sequence ID" value="MFC0677978.1"/>
    <property type="molecule type" value="Genomic_DNA"/>
</dbReference>
<protein>
    <recommendedName>
        <fullName evidence="1">Flagella basal body P-ring formation protein FlgA</fullName>
    </recommendedName>
</protein>